<dbReference type="Proteomes" id="UP000319783">
    <property type="component" value="Unassembled WGS sequence"/>
</dbReference>
<dbReference type="EMBL" id="SULG01000090">
    <property type="protein sequence ID" value="TLD40626.1"/>
    <property type="molecule type" value="Genomic_DNA"/>
</dbReference>
<evidence type="ECO:0000313" key="1">
    <source>
        <dbReference type="EMBL" id="TLD40626.1"/>
    </source>
</evidence>
<gene>
    <name evidence="1" type="ORF">JETT_3124</name>
</gene>
<comment type="caution">
    <text evidence="1">The sequence shown here is derived from an EMBL/GenBank/DDBJ whole genome shotgun (WGS) entry which is preliminary data.</text>
</comment>
<proteinExistence type="predicted"/>
<dbReference type="AlphaFoldDB" id="A0A533Q7L2"/>
<accession>A0A533Q7L2</accession>
<protein>
    <submittedName>
        <fullName evidence="1">Uncharacterized protein</fullName>
    </submittedName>
</protein>
<name>A0A533Q7L2_9BACT</name>
<organism evidence="1 2">
    <name type="scientific">Candidatus Jettenia ecosi</name>
    <dbReference type="NCBI Taxonomy" id="2494326"/>
    <lineage>
        <taxon>Bacteria</taxon>
        <taxon>Pseudomonadati</taxon>
        <taxon>Planctomycetota</taxon>
        <taxon>Candidatus Brocadiia</taxon>
        <taxon>Candidatus Brocadiales</taxon>
        <taxon>Candidatus Brocadiaceae</taxon>
        <taxon>Candidatus Jettenia</taxon>
    </lineage>
</organism>
<sequence length="81" mass="9461">MITKRTVKAGEERFLEFMNDDTGMLINRVSLDETEYNRKTAEVLIEGHMRSNPNVTYSEAFSEVSKKNPELFIIQNFLERS</sequence>
<evidence type="ECO:0000313" key="2">
    <source>
        <dbReference type="Proteomes" id="UP000319783"/>
    </source>
</evidence>
<reference evidence="1 2" key="1">
    <citation type="submission" date="2019-04" db="EMBL/GenBank/DDBJ databases">
        <title>Genome of a novel bacterium Candidatus Jettenia ecosi reconstructed from metagenome of an anammox bioreactor.</title>
        <authorList>
            <person name="Mardanov A.V."/>
            <person name="Beletsky A.V."/>
            <person name="Ravin N.V."/>
            <person name="Botchkova E.A."/>
            <person name="Litti Y.V."/>
            <person name="Nozhevnikova A.N."/>
        </authorList>
    </citation>
    <scope>NUCLEOTIDE SEQUENCE [LARGE SCALE GENOMIC DNA]</scope>
    <source>
        <strain evidence="1">J2</strain>
    </source>
</reference>